<accession>A0AAV2N3Z1</accession>
<evidence type="ECO:0000256" key="1">
    <source>
        <dbReference type="SAM" id="MobiDB-lite"/>
    </source>
</evidence>
<sequence length="88" mass="10341">MWSSPGQACNFMPRVFEILDDEVCHGIRGPQSVTKQALRAPEFTHESRHSPRRHHPPSAGERMLMQPRKLCHRRRRPVMRPISYREAN</sequence>
<dbReference type="EMBL" id="OZ034824">
    <property type="protein sequence ID" value="CAL1674114.1"/>
    <property type="molecule type" value="Genomic_DNA"/>
</dbReference>
<gene>
    <name evidence="2" type="ORF">LPLAT_LOCUS868</name>
</gene>
<reference evidence="2 3" key="1">
    <citation type="submission" date="2024-04" db="EMBL/GenBank/DDBJ databases">
        <authorList>
            <consortium name="Molecular Ecology Group"/>
        </authorList>
    </citation>
    <scope>NUCLEOTIDE SEQUENCE [LARGE SCALE GENOMIC DNA]</scope>
</reference>
<evidence type="ECO:0000313" key="2">
    <source>
        <dbReference type="EMBL" id="CAL1674114.1"/>
    </source>
</evidence>
<dbReference type="AlphaFoldDB" id="A0AAV2N3Z1"/>
<organism evidence="2 3">
    <name type="scientific">Lasius platythorax</name>
    <dbReference type="NCBI Taxonomy" id="488582"/>
    <lineage>
        <taxon>Eukaryota</taxon>
        <taxon>Metazoa</taxon>
        <taxon>Ecdysozoa</taxon>
        <taxon>Arthropoda</taxon>
        <taxon>Hexapoda</taxon>
        <taxon>Insecta</taxon>
        <taxon>Pterygota</taxon>
        <taxon>Neoptera</taxon>
        <taxon>Endopterygota</taxon>
        <taxon>Hymenoptera</taxon>
        <taxon>Apocrita</taxon>
        <taxon>Aculeata</taxon>
        <taxon>Formicoidea</taxon>
        <taxon>Formicidae</taxon>
        <taxon>Formicinae</taxon>
        <taxon>Lasius</taxon>
        <taxon>Lasius</taxon>
    </lineage>
</organism>
<protein>
    <submittedName>
        <fullName evidence="2">Uncharacterized protein</fullName>
    </submittedName>
</protein>
<feature type="compositionally biased region" description="Basic residues" evidence="1">
    <location>
        <begin position="69"/>
        <end position="78"/>
    </location>
</feature>
<feature type="region of interest" description="Disordered" evidence="1">
    <location>
        <begin position="33"/>
        <end position="88"/>
    </location>
</feature>
<dbReference type="Proteomes" id="UP001497644">
    <property type="component" value="Chromosome 1"/>
</dbReference>
<name>A0AAV2N3Z1_9HYME</name>
<evidence type="ECO:0000313" key="3">
    <source>
        <dbReference type="Proteomes" id="UP001497644"/>
    </source>
</evidence>
<proteinExistence type="predicted"/>
<keyword evidence="3" id="KW-1185">Reference proteome</keyword>